<feature type="region of interest" description="Disordered" evidence="1">
    <location>
        <begin position="273"/>
        <end position="295"/>
    </location>
</feature>
<feature type="compositionally biased region" description="Basic and acidic residues" evidence="1">
    <location>
        <begin position="273"/>
        <end position="283"/>
    </location>
</feature>
<sequence length="937" mass="96878">MRGMWGHLRACFSTARDGSSHAAHGRMRALGGGSAIGEGAQQNTPLSGVEQQLCFGASTFGSDPNSPRAIAPVLAKDLSSDEQQQMLGKGFSSSLLAKAPSVKASHRTGVTIRFDTSKDGECDNSVMASTVPSGCASSGAIWKSTVEVRGARVQLLLPNDSAKISNAGGGGGTNEVSTVTATAVATPAGSRKVIGSLFVSGKPDGEPRALAQLAGLLLTQHVHYRSELEAIMTTHGSAFPMSLLADLLQRNNVTLPQKHLRIIETLYRVEERQVTDGPRREGGEEAADNVAGSDERRDGCAKIDGLALLKDLDRSAFRHVALGGGPGGEMRQVGEGANAQRGVTSVANSKKNHMPSGQLGDKTRILQLVASQLANDESLRIRSGSGEDLTPAHLQEAVEQIDLTSIAIPVGTRAPYVASGEEPDSFKVPVWSLRAMQLRKQQRDQELLGSDPHLRHLGQAGREALRLQLTRRSLFQQEEIIANAVVTAARAAVTPSARLTENSIQLGALSRLESLQRTGSRNSSSSPQRRSATVLPAASVVTNQSDGGAAGGRGREMQDGGVERRDQDTDQIQICGSRCGSTGSSVLNSAAIVEPRDASSSGDGSARGATSPFTGVSLLIGCGGPSLVARACAEPSNSGDAGGGGGTSDPSLASSGAAIVSSPKVLYLAGSGMTELQAKVIAPMPASVSQKLPTPLPSLLVPLSSRPPPIRGSDDGALPLHPRSHQGGPTGAVAGEEPLQVGMLMQGGSAMEAAQRVVGRVSPHSPLGRSAWETTGGERDCTAECSSRSGSGGRVRKRVSGDGTMVNAGSMGGPRAGSAVTKNGNGRSGYAEGGPQPISSPCARVGTPLLLRPGKDDGEPHNPIDEGLLRRPRDREAAAMLHRGSANARSNSQCQVSNFNTCSTSGSRVVRAEFGSWVNANIDNAAELPGQCSTSGI</sequence>
<feature type="compositionally biased region" description="Low complexity" evidence="1">
    <location>
        <begin position="515"/>
        <end position="531"/>
    </location>
</feature>
<feature type="compositionally biased region" description="Basic and acidic residues" evidence="1">
    <location>
        <begin position="553"/>
        <end position="568"/>
    </location>
</feature>
<gene>
    <name evidence="2" type="ORF">VaNZ11_000345</name>
</gene>
<evidence type="ECO:0000313" key="3">
    <source>
        <dbReference type="Proteomes" id="UP001165090"/>
    </source>
</evidence>
<organism evidence="2 3">
    <name type="scientific">Volvox africanus</name>
    <dbReference type="NCBI Taxonomy" id="51714"/>
    <lineage>
        <taxon>Eukaryota</taxon>
        <taxon>Viridiplantae</taxon>
        <taxon>Chlorophyta</taxon>
        <taxon>core chlorophytes</taxon>
        <taxon>Chlorophyceae</taxon>
        <taxon>CS clade</taxon>
        <taxon>Chlamydomonadales</taxon>
        <taxon>Volvocaceae</taxon>
        <taxon>Volvox</taxon>
    </lineage>
</organism>
<keyword evidence="3" id="KW-1185">Reference proteome</keyword>
<feature type="region of interest" description="Disordered" evidence="1">
    <location>
        <begin position="704"/>
        <end position="734"/>
    </location>
</feature>
<evidence type="ECO:0000313" key="2">
    <source>
        <dbReference type="EMBL" id="GLI58611.1"/>
    </source>
</evidence>
<name>A0ABQ5RND4_9CHLO</name>
<proteinExistence type="predicted"/>
<accession>A0ABQ5RND4</accession>
<feature type="compositionally biased region" description="Basic and acidic residues" evidence="1">
    <location>
        <begin position="853"/>
        <end position="870"/>
    </location>
</feature>
<dbReference type="Proteomes" id="UP001165090">
    <property type="component" value="Unassembled WGS sequence"/>
</dbReference>
<comment type="caution">
    <text evidence="2">The sequence shown here is derived from an EMBL/GenBank/DDBJ whole genome shotgun (WGS) entry which is preliminary data.</text>
</comment>
<dbReference type="EMBL" id="BSDZ01000003">
    <property type="protein sequence ID" value="GLI58611.1"/>
    <property type="molecule type" value="Genomic_DNA"/>
</dbReference>
<feature type="region of interest" description="Disordered" evidence="1">
    <location>
        <begin position="851"/>
        <end position="870"/>
    </location>
</feature>
<protein>
    <submittedName>
        <fullName evidence="2">Uncharacterized protein</fullName>
    </submittedName>
</protein>
<feature type="region of interest" description="Disordered" evidence="1">
    <location>
        <begin position="761"/>
        <end position="841"/>
    </location>
</feature>
<reference evidence="2 3" key="1">
    <citation type="journal article" date="2023" name="IScience">
        <title>Expanded male sex-determining region conserved during the evolution of homothallism in the green alga Volvox.</title>
        <authorList>
            <person name="Yamamoto K."/>
            <person name="Matsuzaki R."/>
            <person name="Mahakham W."/>
            <person name="Heman W."/>
            <person name="Sekimoto H."/>
            <person name="Kawachi M."/>
            <person name="Minakuchi Y."/>
            <person name="Toyoda A."/>
            <person name="Nozaki H."/>
        </authorList>
    </citation>
    <scope>NUCLEOTIDE SEQUENCE [LARGE SCALE GENOMIC DNA]</scope>
    <source>
        <strain evidence="2 3">NIES-4468</strain>
    </source>
</reference>
<evidence type="ECO:0000256" key="1">
    <source>
        <dbReference type="SAM" id="MobiDB-lite"/>
    </source>
</evidence>
<feature type="region of interest" description="Disordered" evidence="1">
    <location>
        <begin position="515"/>
        <end position="571"/>
    </location>
</feature>